<feature type="compositionally biased region" description="Polar residues" evidence="8">
    <location>
        <begin position="812"/>
        <end position="832"/>
    </location>
</feature>
<dbReference type="PANTHER" id="PTHR14418">
    <property type="entry name" value="CONDENSIN COMPLEX SUBUNIT 3-RELATED"/>
    <property type="match status" value="1"/>
</dbReference>
<sequence>MEYPNKNCLFQDPKPQVRLQAVKVLTRLQNPLDINCPVIQSFTNSLGDNSANVRKAVIESIAPCRATFSHIIMRLRDVDPTVRAATYIRLSKLSPKNLSIVNRQSIIMSGLLDNNDMVRGKFQELLLYANEEDIKQTDQIYERLLPIIFKTMSLQELVQLLELDETKAVVAESLTMEKATYWSCLVSNLLKLDLEELEFEDVTPTIISIVTCIENYIKSKSEKSLEQWEHLEYQQTLRKLFELMLKLDNSDEFGRQAMQKLIVHVLTKVKMENYVLNVVMKAFHIVIPDLDKLAYEVCAITAEIKEPLEPLEVPIEVQRNQEVEIAQLKVKHYLKSDELQCAYEEKRYDVLESLSKEKQIIETQIQELENKFKEPVLVRKTHNDMDTVCRCLDIIISFIQSVPIEKLSNSLLTFKEEFLQAEDIDIRYPGLYHRIFTLSCLFALIDKNTAIQSLEMICTPLIGYRTSSFFEKKILQTAVGTISDLIRIYGPDIFDSYSPKETNKSKSNETIHKRVNATSGTLIDIMLSMLDGNYPNLRAYAAEALAKLVVRGLCVNSSLITRLLLKWFNPTLDTDDKYDQKVQRSIGISLTTYMAKVQNAPSVLEKAILPTLCYIGNAPKTSPLAEVNYDDILHCLIKFTRIRESTTAEVHKHLAYSILSRLAKTNDQSVRILTKILGYLDIPTDEPNVILELSQQVSRAQENVNDKVAQTSLKKFYNKLNGITNENDTVNTSASNSTTNRSAQLHKTSTTPAKDRNRKRKDSNTSAIEEATERLSIDDSLSQAKRSINSKRGKSTRLGSDNLDTIQEQTEAIDNDSYTVHTPSTTASSESNRVASRSESVKRKKSKRASSDSDVSNTGED</sequence>
<dbReference type="EMBL" id="JASPKY010000416">
    <property type="protein sequence ID" value="KAK9701316.1"/>
    <property type="molecule type" value="Genomic_DNA"/>
</dbReference>
<keyword evidence="6" id="KW-0226">DNA condensation</keyword>
<dbReference type="PANTHER" id="PTHR14418:SF5">
    <property type="entry name" value="CONDENSIN COMPLEX SUBUNIT 3"/>
    <property type="match status" value="1"/>
</dbReference>
<dbReference type="Gene3D" id="1.25.10.10">
    <property type="entry name" value="Leucine-rich Repeat Variant"/>
    <property type="match status" value="1"/>
</dbReference>
<proteinExistence type="inferred from homology"/>
<dbReference type="InterPro" id="IPR025977">
    <property type="entry name" value="Cnd3_C"/>
</dbReference>
<dbReference type="InterPro" id="IPR016024">
    <property type="entry name" value="ARM-type_fold"/>
</dbReference>
<dbReference type="InterPro" id="IPR011989">
    <property type="entry name" value="ARM-like"/>
</dbReference>
<feature type="compositionally biased region" description="Low complexity" evidence="8">
    <location>
        <begin position="727"/>
        <end position="742"/>
    </location>
</feature>
<evidence type="ECO:0000256" key="7">
    <source>
        <dbReference type="ARBA" id="ARBA00023306"/>
    </source>
</evidence>
<feature type="compositionally biased region" description="Low complexity" evidence="8">
    <location>
        <begin position="852"/>
        <end position="861"/>
    </location>
</feature>
<feature type="region of interest" description="Disordered" evidence="8">
    <location>
        <begin position="812"/>
        <end position="861"/>
    </location>
</feature>
<reference evidence="11" key="1">
    <citation type="submission" date="2023-05" db="EMBL/GenBank/DDBJ databases">
        <authorList>
            <person name="Nardi F."/>
            <person name="Carapelli A."/>
            <person name="Cucini C."/>
        </authorList>
    </citation>
    <scope>NUCLEOTIDE SEQUENCE</scope>
    <source>
        <strain evidence="11">DMR45628</strain>
        <tissue evidence="11">Testes</tissue>
    </source>
</reference>
<feature type="compositionally biased region" description="Polar residues" evidence="8">
    <location>
        <begin position="743"/>
        <end position="752"/>
    </location>
</feature>
<keyword evidence="3" id="KW-0158">Chromosome</keyword>
<dbReference type="EMBL" id="JASPKY010000414">
    <property type="protein sequence ID" value="KAK9701425.1"/>
    <property type="molecule type" value="Genomic_DNA"/>
</dbReference>
<evidence type="ECO:0000313" key="12">
    <source>
        <dbReference type="Proteomes" id="UP001458880"/>
    </source>
</evidence>
<protein>
    <submittedName>
        <fullName evidence="11">Nuclear condensing complex subunit</fullName>
    </submittedName>
</protein>
<feature type="domain" description="Nuclear condensin complex subunit 3 C-terminal" evidence="9">
    <location>
        <begin position="390"/>
        <end position="682"/>
    </location>
</feature>
<evidence type="ECO:0000256" key="4">
    <source>
        <dbReference type="ARBA" id="ARBA00022618"/>
    </source>
</evidence>
<evidence type="ECO:0000256" key="3">
    <source>
        <dbReference type="ARBA" id="ARBA00022454"/>
    </source>
</evidence>
<dbReference type="GO" id="GO:0000793">
    <property type="term" value="C:condensed chromosome"/>
    <property type="evidence" value="ECO:0007669"/>
    <property type="project" value="TreeGrafter"/>
</dbReference>
<feature type="region of interest" description="Disordered" evidence="8">
    <location>
        <begin position="724"/>
        <end position="774"/>
    </location>
</feature>
<keyword evidence="12" id="KW-1185">Reference proteome</keyword>
<dbReference type="SUPFAM" id="SSF48371">
    <property type="entry name" value="ARM repeat"/>
    <property type="match status" value="1"/>
</dbReference>
<keyword evidence="4" id="KW-0132">Cell division</keyword>
<comment type="subcellular location">
    <subcellularLocation>
        <location evidence="1">Chromosome</location>
    </subcellularLocation>
</comment>
<evidence type="ECO:0000313" key="11">
    <source>
        <dbReference type="EMBL" id="KAK9701425.1"/>
    </source>
</evidence>
<accession>A0AAW1JDF9</accession>
<dbReference type="InterPro" id="IPR027165">
    <property type="entry name" value="CND3"/>
</dbReference>
<organism evidence="11 12">
    <name type="scientific">Popillia japonica</name>
    <name type="common">Japanese beetle</name>
    <dbReference type="NCBI Taxonomy" id="7064"/>
    <lineage>
        <taxon>Eukaryota</taxon>
        <taxon>Metazoa</taxon>
        <taxon>Ecdysozoa</taxon>
        <taxon>Arthropoda</taxon>
        <taxon>Hexapoda</taxon>
        <taxon>Insecta</taxon>
        <taxon>Pterygota</taxon>
        <taxon>Neoptera</taxon>
        <taxon>Endopterygota</taxon>
        <taxon>Coleoptera</taxon>
        <taxon>Polyphaga</taxon>
        <taxon>Scarabaeiformia</taxon>
        <taxon>Scarabaeidae</taxon>
        <taxon>Rutelinae</taxon>
        <taxon>Popillia</taxon>
    </lineage>
</organism>
<evidence type="ECO:0000259" key="9">
    <source>
        <dbReference type="Pfam" id="PF12719"/>
    </source>
</evidence>
<comment type="similarity">
    <text evidence="2">Belongs to the CND3 (condensin subunit 3) family.</text>
</comment>
<dbReference type="AlphaFoldDB" id="A0AAW1JDF9"/>
<dbReference type="GO" id="GO:0051301">
    <property type="term" value="P:cell division"/>
    <property type="evidence" value="ECO:0007669"/>
    <property type="project" value="UniProtKB-KW"/>
</dbReference>
<dbReference type="GO" id="GO:0007076">
    <property type="term" value="P:mitotic chromosome condensation"/>
    <property type="evidence" value="ECO:0007669"/>
    <property type="project" value="InterPro"/>
</dbReference>
<keyword evidence="7" id="KW-0131">Cell cycle</keyword>
<gene>
    <name evidence="11" type="ORF">QE152_g30607</name>
    <name evidence="10" type="ORF">QE152_g30700</name>
</gene>
<dbReference type="GO" id="GO:0005737">
    <property type="term" value="C:cytoplasm"/>
    <property type="evidence" value="ECO:0007669"/>
    <property type="project" value="TreeGrafter"/>
</dbReference>
<dbReference type="Proteomes" id="UP001458880">
    <property type="component" value="Unassembled WGS sequence"/>
</dbReference>
<evidence type="ECO:0000256" key="5">
    <source>
        <dbReference type="ARBA" id="ARBA00022776"/>
    </source>
</evidence>
<evidence type="ECO:0000313" key="10">
    <source>
        <dbReference type="EMBL" id="KAK9701316.1"/>
    </source>
</evidence>
<reference evidence="11 12" key="2">
    <citation type="journal article" date="2024" name="BMC Genomics">
        <title>De novo assembly and annotation of Popillia japonica's genome with initial clues to its potential as an invasive pest.</title>
        <authorList>
            <person name="Cucini C."/>
            <person name="Boschi S."/>
            <person name="Funari R."/>
            <person name="Cardaioli E."/>
            <person name="Iannotti N."/>
            <person name="Marturano G."/>
            <person name="Paoli F."/>
            <person name="Bruttini M."/>
            <person name="Carapelli A."/>
            <person name="Frati F."/>
            <person name="Nardi F."/>
        </authorList>
    </citation>
    <scope>NUCLEOTIDE SEQUENCE [LARGE SCALE GENOMIC DNA]</scope>
    <source>
        <strain evidence="11">DMR45628</strain>
    </source>
</reference>
<dbReference type="Pfam" id="PF12719">
    <property type="entry name" value="Cnd3"/>
    <property type="match status" value="1"/>
</dbReference>
<dbReference type="GO" id="GO:0000796">
    <property type="term" value="C:condensin complex"/>
    <property type="evidence" value="ECO:0007669"/>
    <property type="project" value="InterPro"/>
</dbReference>
<name>A0AAW1JDF9_POPJA</name>
<evidence type="ECO:0000256" key="2">
    <source>
        <dbReference type="ARBA" id="ARBA00006533"/>
    </source>
</evidence>
<keyword evidence="5" id="KW-0498">Mitosis</keyword>
<evidence type="ECO:0000256" key="8">
    <source>
        <dbReference type="SAM" id="MobiDB-lite"/>
    </source>
</evidence>
<comment type="caution">
    <text evidence="11">The sequence shown here is derived from an EMBL/GenBank/DDBJ whole genome shotgun (WGS) entry which is preliminary data.</text>
</comment>
<evidence type="ECO:0000256" key="6">
    <source>
        <dbReference type="ARBA" id="ARBA00023067"/>
    </source>
</evidence>
<evidence type="ECO:0000256" key="1">
    <source>
        <dbReference type="ARBA" id="ARBA00004286"/>
    </source>
</evidence>